<evidence type="ECO:0000256" key="1">
    <source>
        <dbReference type="ARBA" id="ARBA00006484"/>
    </source>
</evidence>
<dbReference type="EMBL" id="JAZIBG010000048">
    <property type="protein sequence ID" value="MEF7616723.1"/>
    <property type="molecule type" value="Genomic_DNA"/>
</dbReference>
<dbReference type="PROSITE" id="PS00061">
    <property type="entry name" value="ADH_SHORT"/>
    <property type="match status" value="1"/>
</dbReference>
<dbReference type="NCBIfam" id="NF005559">
    <property type="entry name" value="PRK07231.1"/>
    <property type="match status" value="1"/>
</dbReference>
<dbReference type="GO" id="GO:0030497">
    <property type="term" value="P:fatty acid elongation"/>
    <property type="evidence" value="ECO:0007669"/>
    <property type="project" value="TreeGrafter"/>
</dbReference>
<sequence>METSTIAPVPDTPHRQLAGKRALVTGASSGLGAHFAALLASHGAEVVMAARRVEALEASARRAGQHGRVTTVALDVTDAASRAAAVAAIGPIDILVNNAGVVREGAALQHGEADWDTVLDTNLKGLFFMAQAVAPGMRERGGGAIVNVASILGLRQAGGVVSYAVSKAGVVQLTKTLALEWARHGIRVNALAPGYIETELNGDFWQTEAGQALVKRIPQRRLGRLHDLDGPLMLLASDASRYMTGSVLAVDGGHLVSTL</sequence>
<proteinExistence type="inferred from homology"/>
<evidence type="ECO:0000313" key="3">
    <source>
        <dbReference type="Proteomes" id="UP001336250"/>
    </source>
</evidence>
<keyword evidence="2" id="KW-0560">Oxidoreductase</keyword>
<dbReference type="InterPro" id="IPR020904">
    <property type="entry name" value="Sc_DH/Rdtase_CS"/>
</dbReference>
<name>A0AAW9Q9R5_9BURK</name>
<keyword evidence="3" id="KW-1185">Reference proteome</keyword>
<comment type="similarity">
    <text evidence="1">Belongs to the short-chain dehydrogenases/reductases (SDR) family.</text>
</comment>
<dbReference type="Pfam" id="PF13561">
    <property type="entry name" value="adh_short_C2"/>
    <property type="match status" value="1"/>
</dbReference>
<reference evidence="2 3" key="1">
    <citation type="submission" date="2024-02" db="EMBL/GenBank/DDBJ databases">
        <title>Genome sequence of Aquincola sp. MAHUQ-54.</title>
        <authorList>
            <person name="Huq M.A."/>
        </authorList>
    </citation>
    <scope>NUCLEOTIDE SEQUENCE [LARGE SCALE GENOMIC DNA]</scope>
    <source>
        <strain evidence="2 3">MAHUQ-54</strain>
    </source>
</reference>
<dbReference type="SUPFAM" id="SSF51735">
    <property type="entry name" value="NAD(P)-binding Rossmann-fold domains"/>
    <property type="match status" value="1"/>
</dbReference>
<dbReference type="EC" id="1.1.1.47" evidence="2"/>
<protein>
    <submittedName>
        <fullName evidence="2">Glucose 1-dehydrogenase</fullName>
        <ecNumber evidence="2">1.1.1.47</ecNumber>
    </submittedName>
</protein>
<dbReference type="PRINTS" id="PR00080">
    <property type="entry name" value="SDRFAMILY"/>
</dbReference>
<dbReference type="PRINTS" id="PR00081">
    <property type="entry name" value="GDHRDH"/>
</dbReference>
<organism evidence="2 3">
    <name type="scientific">Aquincola agrisoli</name>
    <dbReference type="NCBI Taxonomy" id="3119538"/>
    <lineage>
        <taxon>Bacteria</taxon>
        <taxon>Pseudomonadati</taxon>
        <taxon>Pseudomonadota</taxon>
        <taxon>Betaproteobacteria</taxon>
        <taxon>Burkholderiales</taxon>
        <taxon>Sphaerotilaceae</taxon>
        <taxon>Aquincola</taxon>
    </lineage>
</organism>
<accession>A0AAW9Q9R5</accession>
<dbReference type="GO" id="GO:0047936">
    <property type="term" value="F:glucose 1-dehydrogenase [NAD(P)+] activity"/>
    <property type="evidence" value="ECO:0007669"/>
    <property type="project" value="UniProtKB-EC"/>
</dbReference>
<gene>
    <name evidence="2" type="ORF">V4F39_22605</name>
</gene>
<dbReference type="InterPro" id="IPR002347">
    <property type="entry name" value="SDR_fam"/>
</dbReference>
<dbReference type="Gene3D" id="3.40.50.720">
    <property type="entry name" value="NAD(P)-binding Rossmann-like Domain"/>
    <property type="match status" value="1"/>
</dbReference>
<dbReference type="InterPro" id="IPR036291">
    <property type="entry name" value="NAD(P)-bd_dom_sf"/>
</dbReference>
<dbReference type="PANTHER" id="PTHR42760:SF135">
    <property type="entry name" value="BLL7886 PROTEIN"/>
    <property type="match status" value="1"/>
</dbReference>
<evidence type="ECO:0000313" key="2">
    <source>
        <dbReference type="EMBL" id="MEF7616723.1"/>
    </source>
</evidence>
<dbReference type="RefSeq" id="WP_332292289.1">
    <property type="nucleotide sequence ID" value="NZ_JAZIBG010000048.1"/>
</dbReference>
<dbReference type="AlphaFoldDB" id="A0AAW9Q9R5"/>
<dbReference type="PANTHER" id="PTHR42760">
    <property type="entry name" value="SHORT-CHAIN DEHYDROGENASES/REDUCTASES FAMILY MEMBER"/>
    <property type="match status" value="1"/>
</dbReference>
<dbReference type="Proteomes" id="UP001336250">
    <property type="component" value="Unassembled WGS sequence"/>
</dbReference>
<dbReference type="FunFam" id="3.40.50.720:FF:000084">
    <property type="entry name" value="Short-chain dehydrogenase reductase"/>
    <property type="match status" value="1"/>
</dbReference>
<comment type="caution">
    <text evidence="2">The sequence shown here is derived from an EMBL/GenBank/DDBJ whole genome shotgun (WGS) entry which is preliminary data.</text>
</comment>